<dbReference type="Ensembl" id="ENSNNAT00000005222.1">
    <property type="protein sequence ID" value="ENSNNAP00000004995.1"/>
    <property type="gene ID" value="ENSNNAG00000003361.1"/>
</dbReference>
<sequence>MTKVLPCEKETERCVCSPGPKAQGDRHTKKADVGFTSGELKGPLGGQTQNLGDSREGVNSCCKAALRYLFGLFLLSCQRYLTGFGRPGVACITGANPSPRSPEVSHSFRSAGGRQESSSCHRKSGRRRCLQFRHHRKERGATPGPQRFRFFLAVFLWFRSSLRGKAPARRRDLARSLLWEEEGGEWGSRGEKHRSGAFLASLSGIVGMFKQCGHLQIYPESLTTTMQKQIFNIDPNCQTGKNVPLVYKEREKKPVNTFPFSIHDNRHSLLSMGEYLDSGLGVRKFQDKRQHYSQNYYFLAHEQIPSSNAYHSVYQTSFVQYPDIKHSILGRFPKNHIDKCIALHSAPKNDYMWFSKHYTGSNHTAPTEATKSSEPEKLSVAEEEIK</sequence>
<dbReference type="PANTHER" id="PTHR35440">
    <property type="entry name" value="TESTIS-EXPRESSED PROTEIN 36"/>
    <property type="match status" value="1"/>
</dbReference>
<dbReference type="Proteomes" id="UP000694559">
    <property type="component" value="Unplaced"/>
</dbReference>
<proteinExistence type="predicted"/>
<dbReference type="InterPro" id="IPR029369">
    <property type="entry name" value="HDNR"/>
</dbReference>
<evidence type="ECO:0000256" key="1">
    <source>
        <dbReference type="SAM" id="MobiDB-lite"/>
    </source>
</evidence>
<dbReference type="OrthoDB" id="10003408at2759"/>
<protein>
    <recommendedName>
        <fullName evidence="2">Domain of unknown function with conserved HDNR motif domain-containing protein</fullName>
    </recommendedName>
</protein>
<evidence type="ECO:0000313" key="4">
    <source>
        <dbReference type="Proteomes" id="UP000694559"/>
    </source>
</evidence>
<feature type="region of interest" description="Disordered" evidence="1">
    <location>
        <begin position="95"/>
        <end position="124"/>
    </location>
</feature>
<dbReference type="Pfam" id="PF15115">
    <property type="entry name" value="HDNR"/>
    <property type="match status" value="1"/>
</dbReference>
<feature type="domain" description="Domain of unknown function with conserved HDNR motif" evidence="2">
    <location>
        <begin position="207"/>
        <end position="339"/>
    </location>
</feature>
<organism evidence="3 4">
    <name type="scientific">Naja naja</name>
    <name type="common">Indian cobra</name>
    <dbReference type="NCBI Taxonomy" id="35670"/>
    <lineage>
        <taxon>Eukaryota</taxon>
        <taxon>Metazoa</taxon>
        <taxon>Chordata</taxon>
        <taxon>Craniata</taxon>
        <taxon>Vertebrata</taxon>
        <taxon>Euteleostomi</taxon>
        <taxon>Lepidosauria</taxon>
        <taxon>Squamata</taxon>
        <taxon>Bifurcata</taxon>
        <taxon>Unidentata</taxon>
        <taxon>Episquamata</taxon>
        <taxon>Toxicofera</taxon>
        <taxon>Serpentes</taxon>
        <taxon>Colubroidea</taxon>
        <taxon>Elapidae</taxon>
        <taxon>Elapinae</taxon>
        <taxon>Naja</taxon>
    </lineage>
</organism>
<reference evidence="3" key="1">
    <citation type="submission" date="2025-08" db="UniProtKB">
        <authorList>
            <consortium name="Ensembl"/>
        </authorList>
    </citation>
    <scope>IDENTIFICATION</scope>
</reference>
<keyword evidence="4" id="KW-1185">Reference proteome</keyword>
<dbReference type="GeneTree" id="ENSGT00950000183683"/>
<reference evidence="3" key="2">
    <citation type="submission" date="2025-09" db="UniProtKB">
        <authorList>
            <consortium name="Ensembl"/>
        </authorList>
    </citation>
    <scope>IDENTIFICATION</scope>
</reference>
<dbReference type="PANTHER" id="PTHR35440:SF1">
    <property type="entry name" value="TESTIS-EXPRESSED PROTEIN 36"/>
    <property type="match status" value="1"/>
</dbReference>
<evidence type="ECO:0000313" key="3">
    <source>
        <dbReference type="Ensembl" id="ENSNNAP00000004995.1"/>
    </source>
</evidence>
<dbReference type="AlphaFoldDB" id="A0A8C6VHG9"/>
<feature type="region of interest" description="Disordered" evidence="1">
    <location>
        <begin position="363"/>
        <end position="386"/>
    </location>
</feature>
<accession>A0A8C6VHG9</accession>
<evidence type="ECO:0000259" key="2">
    <source>
        <dbReference type="Pfam" id="PF15115"/>
    </source>
</evidence>
<feature type="compositionally biased region" description="Basic and acidic residues" evidence="1">
    <location>
        <begin position="371"/>
        <end position="386"/>
    </location>
</feature>
<name>A0A8C6VHG9_NAJNA</name>